<dbReference type="AlphaFoldDB" id="A0A1I7D9M7"/>
<keyword evidence="6" id="KW-1133">Transmembrane helix</keyword>
<dbReference type="EMBL" id="FPBD01000008">
    <property type="protein sequence ID" value="SFU08402.1"/>
    <property type="molecule type" value="Genomic_DNA"/>
</dbReference>
<dbReference type="Gene3D" id="6.10.340.10">
    <property type="match status" value="1"/>
</dbReference>
<gene>
    <name evidence="10" type="ORF">SAMN05444141_10831</name>
</gene>
<evidence type="ECO:0000256" key="5">
    <source>
        <dbReference type="PROSITE-ProRule" id="PRU00284"/>
    </source>
</evidence>
<reference evidence="11" key="1">
    <citation type="submission" date="2016-10" db="EMBL/GenBank/DDBJ databases">
        <authorList>
            <person name="Varghese N."/>
            <person name="Submissions S."/>
        </authorList>
    </citation>
    <scope>NUCLEOTIDE SEQUENCE [LARGE SCALE GENOMIC DNA]</scope>
    <source>
        <strain evidence="11">DSM 17465</strain>
    </source>
</reference>
<dbReference type="GO" id="GO:0007165">
    <property type="term" value="P:signal transduction"/>
    <property type="evidence" value="ECO:0007669"/>
    <property type="project" value="UniProtKB-KW"/>
</dbReference>
<feature type="domain" description="Methyl-accepting transducer" evidence="7">
    <location>
        <begin position="295"/>
        <end position="517"/>
    </location>
</feature>
<comment type="similarity">
    <text evidence="4">Belongs to the methyl-accepting chemotaxis (MCP) protein family.</text>
</comment>
<feature type="domain" description="T-SNARE coiled-coil homology" evidence="8">
    <location>
        <begin position="447"/>
        <end position="509"/>
    </location>
</feature>
<evidence type="ECO:0000259" key="7">
    <source>
        <dbReference type="PROSITE" id="PS50111"/>
    </source>
</evidence>
<proteinExistence type="inferred from homology"/>
<dbReference type="PANTHER" id="PTHR32089">
    <property type="entry name" value="METHYL-ACCEPTING CHEMOTAXIS PROTEIN MCPB"/>
    <property type="match status" value="1"/>
</dbReference>
<dbReference type="PROSITE" id="PS50111">
    <property type="entry name" value="CHEMOTAXIS_TRANSDUC_2"/>
    <property type="match status" value="1"/>
</dbReference>
<dbReference type="InterPro" id="IPR003660">
    <property type="entry name" value="HAMP_dom"/>
</dbReference>
<dbReference type="Pfam" id="PF00672">
    <property type="entry name" value="HAMP"/>
    <property type="match status" value="1"/>
</dbReference>
<keyword evidence="11" id="KW-1185">Reference proteome</keyword>
<evidence type="ECO:0000313" key="10">
    <source>
        <dbReference type="EMBL" id="SFU08402.1"/>
    </source>
</evidence>
<evidence type="ECO:0000256" key="3">
    <source>
        <dbReference type="ARBA" id="ARBA00023224"/>
    </source>
</evidence>
<keyword evidence="3 5" id="KW-0807">Transducer</keyword>
<accession>A0A1I7D9M7</accession>
<dbReference type="Proteomes" id="UP000183371">
    <property type="component" value="Unassembled WGS sequence"/>
</dbReference>
<evidence type="ECO:0000256" key="2">
    <source>
        <dbReference type="ARBA" id="ARBA00022519"/>
    </source>
</evidence>
<dbReference type="Pfam" id="PF00015">
    <property type="entry name" value="MCPsignal"/>
    <property type="match status" value="1"/>
</dbReference>
<evidence type="ECO:0000256" key="1">
    <source>
        <dbReference type="ARBA" id="ARBA00004429"/>
    </source>
</evidence>
<evidence type="ECO:0000256" key="6">
    <source>
        <dbReference type="SAM" id="Phobius"/>
    </source>
</evidence>
<evidence type="ECO:0000259" key="9">
    <source>
        <dbReference type="PROSITE" id="PS50885"/>
    </source>
</evidence>
<keyword evidence="2" id="KW-1003">Cell membrane</keyword>
<feature type="transmembrane region" description="Helical" evidence="6">
    <location>
        <begin position="7"/>
        <end position="27"/>
    </location>
</feature>
<dbReference type="PANTHER" id="PTHR32089:SF112">
    <property type="entry name" value="LYSOZYME-LIKE PROTEIN-RELATED"/>
    <property type="match status" value="1"/>
</dbReference>
<dbReference type="Gene3D" id="1.10.287.950">
    <property type="entry name" value="Methyl-accepting chemotaxis protein"/>
    <property type="match status" value="1"/>
</dbReference>
<dbReference type="GO" id="GO:0005886">
    <property type="term" value="C:plasma membrane"/>
    <property type="evidence" value="ECO:0007669"/>
    <property type="project" value="UniProtKB-SubCell"/>
</dbReference>
<evidence type="ECO:0000256" key="4">
    <source>
        <dbReference type="ARBA" id="ARBA00029447"/>
    </source>
</evidence>
<dbReference type="InterPro" id="IPR000727">
    <property type="entry name" value="T_SNARE_dom"/>
</dbReference>
<organism evidence="10 11">
    <name type="scientific">Pseudovibrio denitrificans</name>
    <dbReference type="NCBI Taxonomy" id="258256"/>
    <lineage>
        <taxon>Bacteria</taxon>
        <taxon>Pseudomonadati</taxon>
        <taxon>Pseudomonadota</taxon>
        <taxon>Alphaproteobacteria</taxon>
        <taxon>Hyphomicrobiales</taxon>
        <taxon>Stappiaceae</taxon>
        <taxon>Pseudovibrio</taxon>
    </lineage>
</organism>
<dbReference type="SUPFAM" id="SSF58104">
    <property type="entry name" value="Methyl-accepting chemotaxis protein (MCP) signaling domain"/>
    <property type="match status" value="1"/>
</dbReference>
<evidence type="ECO:0000259" key="8">
    <source>
        <dbReference type="PROSITE" id="PS50192"/>
    </source>
</evidence>
<dbReference type="RefSeq" id="WP_054783651.1">
    <property type="nucleotide sequence ID" value="NZ_FPBD01000008.1"/>
</dbReference>
<dbReference type="SMART" id="SM00283">
    <property type="entry name" value="MA"/>
    <property type="match status" value="1"/>
</dbReference>
<sequence length="560" mass="59725">MTIRYKIFIPILSLIIVAMALMAFLVWQAAEGRENLGRVTLKALEAQRLSFTIVNDFEHAKEVVDTALAMTTFIEPEEFRREFNDINASLGMDIEQTLDVALNDEMRQAVTSAQTAFKNWSKDAAILLGITPSRMIPTKEKIERHNQALRSSINAIVSSTVSASQSALAQANADARRVNIISLSFALVVGLAGLGFALWLANGLSKPIVALTSKMGELASGAVDVDLNLAARKDEIGKMQDAVIVFRENAIARRDLEEQAKTERSRELTRQQKKEEVVEQFRVVLERNVSMLSNQSMEMRSSSERLFDVANQATQQANSAGEASASASQNVETVAAAAEELAVSIQKISNQSTRANTLVASTSQIAQNTDNEVIALAKSAEQIGTVLNLIRDIAEQTNLLALNATIEAARAGDAGKGFAVVATEVKTLASQTAHATEEISAQINGIQSSTRSTVEAIGSITAAVKEISELTSSISDAVEQQQRATAEIAEAVQAASDGTAKAASNVVSVSGAINETTSEAGAANQSSALLEQVTNDLSAEVDSFLIRIAEEETALQAASA</sequence>
<dbReference type="InterPro" id="IPR004089">
    <property type="entry name" value="MCPsignal_dom"/>
</dbReference>
<keyword evidence="6" id="KW-0812">Transmembrane</keyword>
<keyword evidence="2" id="KW-0997">Cell inner membrane</keyword>
<evidence type="ECO:0000313" key="11">
    <source>
        <dbReference type="Proteomes" id="UP000183371"/>
    </source>
</evidence>
<keyword evidence="6" id="KW-0472">Membrane</keyword>
<feature type="transmembrane region" description="Helical" evidence="6">
    <location>
        <begin position="180"/>
        <end position="201"/>
    </location>
</feature>
<comment type="subcellular location">
    <subcellularLocation>
        <location evidence="1">Cell inner membrane</location>
        <topology evidence="1">Multi-pass membrane protein</topology>
    </subcellularLocation>
</comment>
<protein>
    <submittedName>
        <fullName evidence="10">Methyl-accepting chemotaxis protein</fullName>
    </submittedName>
</protein>
<dbReference type="PROSITE" id="PS50885">
    <property type="entry name" value="HAMP"/>
    <property type="match status" value="1"/>
</dbReference>
<name>A0A1I7D9M7_9HYPH</name>
<feature type="domain" description="HAMP" evidence="9">
    <location>
        <begin position="202"/>
        <end position="255"/>
    </location>
</feature>
<dbReference type="PROSITE" id="PS50192">
    <property type="entry name" value="T_SNARE"/>
    <property type="match status" value="1"/>
</dbReference>